<dbReference type="FunFam" id="3.30.460.10:FF:000020">
    <property type="entry name" value="DNA polymerase lambda"/>
    <property type="match status" value="1"/>
</dbReference>
<evidence type="ECO:0000313" key="20">
    <source>
        <dbReference type="EMBL" id="CAE0034473.1"/>
    </source>
</evidence>
<dbReference type="PROSITE" id="PS50172">
    <property type="entry name" value="BRCT"/>
    <property type="match status" value="1"/>
</dbReference>
<dbReference type="Gene3D" id="1.10.150.20">
    <property type="entry name" value="5' to 3' exonuclease, C-terminal subdomain"/>
    <property type="match status" value="1"/>
</dbReference>
<dbReference type="Gene3D" id="3.30.460.10">
    <property type="entry name" value="Beta Polymerase, domain 2"/>
    <property type="match status" value="1"/>
</dbReference>
<dbReference type="GO" id="GO:0003677">
    <property type="term" value="F:DNA binding"/>
    <property type="evidence" value="ECO:0007669"/>
    <property type="project" value="InterPro"/>
</dbReference>
<keyword evidence="10" id="KW-0479">Metal-binding</keyword>
<dbReference type="GO" id="GO:0003887">
    <property type="term" value="F:DNA-directed DNA polymerase activity"/>
    <property type="evidence" value="ECO:0007669"/>
    <property type="project" value="UniProtKB-KW"/>
</dbReference>
<dbReference type="EC" id="2.7.7.7" evidence="4"/>
<dbReference type="InterPro" id="IPR002008">
    <property type="entry name" value="DNA_pol_X_beta-like"/>
</dbReference>
<keyword evidence="14" id="KW-0456">Lyase</keyword>
<dbReference type="EMBL" id="HBHW01003418">
    <property type="protein sequence ID" value="CAE0034478.1"/>
    <property type="molecule type" value="Transcribed_RNA"/>
</dbReference>
<keyword evidence="13" id="KW-0234">DNA repair</keyword>
<comment type="subcellular location">
    <subcellularLocation>
        <location evidence="2">Nucleus</location>
    </subcellularLocation>
</comment>
<keyword evidence="9" id="KW-0235">DNA replication</keyword>
<evidence type="ECO:0000256" key="8">
    <source>
        <dbReference type="ARBA" id="ARBA00022695"/>
    </source>
</evidence>
<evidence type="ECO:0000256" key="18">
    <source>
        <dbReference type="SAM" id="MobiDB-lite"/>
    </source>
</evidence>
<evidence type="ECO:0000256" key="9">
    <source>
        <dbReference type="ARBA" id="ARBA00022705"/>
    </source>
</evidence>
<keyword evidence="11" id="KW-0227">DNA damage</keyword>
<dbReference type="GO" id="GO:0046872">
    <property type="term" value="F:metal ion binding"/>
    <property type="evidence" value="ECO:0007669"/>
    <property type="project" value="UniProtKB-KW"/>
</dbReference>
<dbReference type="InterPro" id="IPR027421">
    <property type="entry name" value="DNA_pol_lamdba_lyase_dom_sf"/>
</dbReference>
<proteinExistence type="inferred from homology"/>
<comment type="catalytic activity">
    <reaction evidence="16">
        <text>DNA(n) + a 2'-deoxyribonucleoside 5'-triphosphate = DNA(n+1) + diphosphate</text>
        <dbReference type="Rhea" id="RHEA:22508"/>
        <dbReference type="Rhea" id="RHEA-COMP:17339"/>
        <dbReference type="Rhea" id="RHEA-COMP:17340"/>
        <dbReference type="ChEBI" id="CHEBI:33019"/>
        <dbReference type="ChEBI" id="CHEBI:61560"/>
        <dbReference type="ChEBI" id="CHEBI:173112"/>
        <dbReference type="EC" id="2.7.7.7"/>
    </reaction>
</comment>
<dbReference type="EMBL" id="HBHW01003413">
    <property type="protein sequence ID" value="CAE0034475.1"/>
    <property type="molecule type" value="Transcribed_RNA"/>
</dbReference>
<dbReference type="InterPro" id="IPR043519">
    <property type="entry name" value="NT_sf"/>
</dbReference>
<dbReference type="EMBL" id="HBHW01003423">
    <property type="protein sequence ID" value="CAE0034482.1"/>
    <property type="molecule type" value="Transcribed_RNA"/>
</dbReference>
<dbReference type="CDD" id="cd00141">
    <property type="entry name" value="NT_POLXc"/>
    <property type="match status" value="1"/>
</dbReference>
<evidence type="ECO:0000256" key="17">
    <source>
        <dbReference type="PIRSR" id="PIRSR622312-50"/>
    </source>
</evidence>
<dbReference type="InterPro" id="IPR036420">
    <property type="entry name" value="BRCT_dom_sf"/>
</dbReference>
<evidence type="ECO:0000313" key="23">
    <source>
        <dbReference type="EMBL" id="CAE0034477.1"/>
    </source>
</evidence>
<dbReference type="SUPFAM" id="SSF81585">
    <property type="entry name" value="PsbU/PolX domain-like"/>
    <property type="match status" value="1"/>
</dbReference>
<dbReference type="InterPro" id="IPR022312">
    <property type="entry name" value="DNA_pol_X"/>
</dbReference>
<sequence>MELLERIGAKVLDGMSENAKLSVMKTASESFRLSRCFPPLQGEEAEVLAACSVYSAARFRRLKVDLDMPKVTFKGILEAADEFHFAGKSAQELASCYNELFLPALRGNFRNTFQTNQDTTPQVFASDQAQKESGCGPAHKKARVSDELFSTPQRLTTLSERCLTTSKPSVELENSTQSGKVSQSNQFTAPSMIDRAPSDRACNLPFEQEETKPESSAETIEAAPATVPVSAERIENRANSRGGSDSVTASSRSVVPGIVKIKSAETIEAAVDSEVRSERKKTAAGESNPIATPQAVDNGENNSRMVSPVENAPNTAAESMSRHEMIRAAKTLRDLGVDLREGSAEDVRDTQTEKFDDSKLFARHSFFFVSGGSGMSEKRRTLLVKIALDNGGDVESDLSVPEGSWTLVVVAESELFLKKFPAVKALLDIPLVFFHTPEWIIECKRRNALLSHAEYALSNLESSLETSEYADVKQAGGNDTRALTAQGWACERTLESKVKMPEANRKIMEILKYLVSTYDLLGGRENEFRKLGTQKAVSAIQSFPTEIKGLKDVRGLHGIGSETLSKIEEIINTGTCRKAEAFKVDPHVKTLRVFEGIWGAGPTTANKWYACGIRSLDDFREGTKGYSLLSKQQKIGLKYYDEFNMKIPREEVQEIENVVRSSVDVIGEGRFRTITCGSYRRGRKVCGDVDMIFTANREYTQGFLALVIKDLREKKFISDDLVTITLEGEQKYMGVCQLPGKLHRRLDIIIVPTDELACSLIYFTGSAYFNRSMRAKARNMNYSLSQHFIAPIQTQKNKVTWTGERIKVNTEKDVFDILQIPYRTPEERDIG</sequence>
<evidence type="ECO:0000256" key="2">
    <source>
        <dbReference type="ARBA" id="ARBA00004123"/>
    </source>
</evidence>
<dbReference type="EMBL" id="HBHW01003417">
    <property type="protein sequence ID" value="CAE0034477.1"/>
    <property type="molecule type" value="Transcribed_RNA"/>
</dbReference>
<dbReference type="InterPro" id="IPR028207">
    <property type="entry name" value="DNA_pol_B_palm_palm"/>
</dbReference>
<dbReference type="InterPro" id="IPR029398">
    <property type="entry name" value="PolB_thumb"/>
</dbReference>
<evidence type="ECO:0000313" key="28">
    <source>
        <dbReference type="EMBL" id="CAE0034484.1"/>
    </source>
</evidence>
<dbReference type="EMBL" id="HBHW01003409">
    <property type="protein sequence ID" value="CAE0034474.1"/>
    <property type="molecule type" value="Transcribed_RNA"/>
</dbReference>
<evidence type="ECO:0000256" key="15">
    <source>
        <dbReference type="ARBA" id="ARBA00023242"/>
    </source>
</evidence>
<name>A0A7S3E6Y6_9RHOD</name>
<dbReference type="SUPFAM" id="SSF47802">
    <property type="entry name" value="DNA polymerase beta, N-terminal domain-like"/>
    <property type="match status" value="1"/>
</dbReference>
<feature type="compositionally biased region" description="Polar residues" evidence="18">
    <location>
        <begin position="167"/>
        <end position="189"/>
    </location>
</feature>
<dbReference type="PANTHER" id="PTHR11276">
    <property type="entry name" value="DNA POLYMERASE TYPE-X FAMILY MEMBER"/>
    <property type="match status" value="1"/>
</dbReference>
<organism evidence="20">
    <name type="scientific">Rhodosorus marinus</name>
    <dbReference type="NCBI Taxonomy" id="101924"/>
    <lineage>
        <taxon>Eukaryota</taxon>
        <taxon>Rhodophyta</taxon>
        <taxon>Stylonematophyceae</taxon>
        <taxon>Stylonematales</taxon>
        <taxon>Stylonemataceae</taxon>
        <taxon>Rhodosorus</taxon>
    </lineage>
</organism>
<dbReference type="InterPro" id="IPR018944">
    <property type="entry name" value="DNA_pol_lambd_fingers_domain"/>
</dbReference>
<evidence type="ECO:0000256" key="10">
    <source>
        <dbReference type="ARBA" id="ARBA00022723"/>
    </source>
</evidence>
<evidence type="ECO:0000313" key="27">
    <source>
        <dbReference type="EMBL" id="CAE0034483.1"/>
    </source>
</evidence>
<evidence type="ECO:0000313" key="26">
    <source>
        <dbReference type="EMBL" id="CAE0034482.1"/>
    </source>
</evidence>
<dbReference type="EMBL" id="HBHW01003427">
    <property type="protein sequence ID" value="CAE0034485.1"/>
    <property type="molecule type" value="Transcribed_RNA"/>
</dbReference>
<evidence type="ECO:0000256" key="5">
    <source>
        <dbReference type="ARBA" id="ARBA00016513"/>
    </source>
</evidence>
<dbReference type="FunFam" id="3.30.210.10:FF:000002">
    <property type="entry name" value="DNA polymerase"/>
    <property type="match status" value="1"/>
</dbReference>
<evidence type="ECO:0000313" key="21">
    <source>
        <dbReference type="EMBL" id="CAE0034474.1"/>
    </source>
</evidence>
<dbReference type="CDD" id="cd00027">
    <property type="entry name" value="BRCT"/>
    <property type="match status" value="1"/>
</dbReference>
<dbReference type="EMBL" id="HBHW01003408">
    <property type="protein sequence ID" value="CAE0034473.1"/>
    <property type="molecule type" value="Transcribed_RNA"/>
</dbReference>
<dbReference type="SMART" id="SM00483">
    <property type="entry name" value="POLXc"/>
    <property type="match status" value="1"/>
</dbReference>
<dbReference type="FunFam" id="1.10.150.20:FF:000010">
    <property type="entry name" value="DNA polymerase lambda"/>
    <property type="match status" value="1"/>
</dbReference>
<dbReference type="EMBL" id="HBHW01003420">
    <property type="protein sequence ID" value="CAE0034480.1"/>
    <property type="molecule type" value="Transcribed_RNA"/>
</dbReference>
<evidence type="ECO:0000259" key="19">
    <source>
        <dbReference type="PROSITE" id="PS50172"/>
    </source>
</evidence>
<evidence type="ECO:0000256" key="12">
    <source>
        <dbReference type="ARBA" id="ARBA00022932"/>
    </source>
</evidence>
<evidence type="ECO:0000313" key="25">
    <source>
        <dbReference type="EMBL" id="CAE0034480.1"/>
    </source>
</evidence>
<dbReference type="Pfam" id="PF14716">
    <property type="entry name" value="HHH_8"/>
    <property type="match status" value="1"/>
</dbReference>
<comment type="cofactor">
    <cofactor evidence="1">
        <name>Mn(2+)</name>
        <dbReference type="ChEBI" id="CHEBI:29035"/>
    </cofactor>
</comment>
<evidence type="ECO:0000256" key="1">
    <source>
        <dbReference type="ARBA" id="ARBA00001936"/>
    </source>
</evidence>
<feature type="region of interest" description="Disordered" evidence="18">
    <location>
        <begin position="167"/>
        <end position="196"/>
    </location>
</feature>
<dbReference type="InterPro" id="IPR010996">
    <property type="entry name" value="HHH_MUS81"/>
</dbReference>
<dbReference type="PRINTS" id="PR00870">
    <property type="entry name" value="DNAPOLXBETA"/>
</dbReference>
<dbReference type="Gene3D" id="3.40.50.10190">
    <property type="entry name" value="BRCT domain"/>
    <property type="match status" value="1"/>
</dbReference>
<keyword evidence="7" id="KW-0808">Transferase</keyword>
<dbReference type="GO" id="GO:0006303">
    <property type="term" value="P:double-strand break repair via nonhomologous end joining"/>
    <property type="evidence" value="ECO:0007669"/>
    <property type="project" value="TreeGrafter"/>
</dbReference>
<dbReference type="Pfam" id="PF14791">
    <property type="entry name" value="DNA_pol_B_thumb"/>
    <property type="match status" value="1"/>
</dbReference>
<protein>
    <recommendedName>
        <fullName evidence="5">DNA polymerase lambda</fullName>
        <ecNumber evidence="4">2.7.7.7</ecNumber>
    </recommendedName>
</protein>
<comment type="similarity">
    <text evidence="3">Belongs to the DNA polymerase type-X family.</text>
</comment>
<evidence type="ECO:0000256" key="14">
    <source>
        <dbReference type="ARBA" id="ARBA00023239"/>
    </source>
</evidence>
<evidence type="ECO:0000256" key="4">
    <source>
        <dbReference type="ARBA" id="ARBA00012417"/>
    </source>
</evidence>
<gene>
    <name evidence="20" type="ORF">RMAR00112_LOCUS2419</name>
    <name evidence="21" type="ORF">RMAR00112_LOCUS2420</name>
    <name evidence="22" type="ORF">RMAR00112_LOCUS2421</name>
    <name evidence="23" type="ORF">RMAR00112_LOCUS2423</name>
    <name evidence="24" type="ORF">RMAR00112_LOCUS2424</name>
    <name evidence="25" type="ORF">RMAR00112_LOCUS2426</name>
    <name evidence="26" type="ORF">RMAR00112_LOCUS2428</name>
    <name evidence="27" type="ORF">RMAR00112_LOCUS2429</name>
    <name evidence="28" type="ORF">RMAR00112_LOCUS2430</name>
    <name evidence="29" type="ORF">RMAR00112_LOCUS2431</name>
</gene>
<dbReference type="InterPro" id="IPR002054">
    <property type="entry name" value="DNA-dir_DNA_pol_X"/>
</dbReference>
<evidence type="ECO:0000256" key="11">
    <source>
        <dbReference type="ARBA" id="ARBA00022763"/>
    </source>
</evidence>
<dbReference type="GO" id="GO:0016829">
    <property type="term" value="F:lyase activity"/>
    <property type="evidence" value="ECO:0007669"/>
    <property type="project" value="UniProtKB-KW"/>
</dbReference>
<feature type="active site" description="Nucleophile; Schiff-base intermediate with DNA; for 5'-dRP lyase activity" evidence="17">
    <location>
        <position position="566"/>
    </location>
</feature>
<dbReference type="EMBL" id="HBHW01003424">
    <property type="protein sequence ID" value="CAE0034483.1"/>
    <property type="molecule type" value="Transcribed_RNA"/>
</dbReference>
<dbReference type="PRINTS" id="PR00869">
    <property type="entry name" value="DNAPOLX"/>
</dbReference>
<keyword evidence="15" id="KW-0539">Nucleus</keyword>
<dbReference type="PANTHER" id="PTHR11276:SF28">
    <property type="entry name" value="DNA POLYMERASE LAMBDA"/>
    <property type="match status" value="1"/>
</dbReference>
<evidence type="ECO:0000256" key="3">
    <source>
        <dbReference type="ARBA" id="ARBA00008323"/>
    </source>
</evidence>
<evidence type="ECO:0000313" key="22">
    <source>
        <dbReference type="EMBL" id="CAE0034475.1"/>
    </source>
</evidence>
<dbReference type="Gene3D" id="1.10.150.110">
    <property type="entry name" value="DNA polymerase beta, N-terminal domain-like"/>
    <property type="match status" value="1"/>
</dbReference>
<dbReference type="Pfam" id="PF14792">
    <property type="entry name" value="DNA_pol_B_palm"/>
    <property type="match status" value="1"/>
</dbReference>
<feature type="region of interest" description="Disordered" evidence="18">
    <location>
        <begin position="273"/>
        <end position="302"/>
    </location>
</feature>
<evidence type="ECO:0000256" key="6">
    <source>
        <dbReference type="ARBA" id="ARBA00022634"/>
    </source>
</evidence>
<evidence type="ECO:0000256" key="16">
    <source>
        <dbReference type="ARBA" id="ARBA00049244"/>
    </source>
</evidence>
<evidence type="ECO:0000313" key="29">
    <source>
        <dbReference type="EMBL" id="CAE0034485.1"/>
    </source>
</evidence>
<dbReference type="SUPFAM" id="SSF52113">
    <property type="entry name" value="BRCT domain"/>
    <property type="match status" value="1"/>
</dbReference>
<dbReference type="InterPro" id="IPR037160">
    <property type="entry name" value="DNA_Pol_thumb_sf"/>
</dbReference>
<dbReference type="GO" id="GO:0005634">
    <property type="term" value="C:nucleus"/>
    <property type="evidence" value="ECO:0007669"/>
    <property type="project" value="UniProtKB-SubCell"/>
</dbReference>
<dbReference type="InterPro" id="IPR001357">
    <property type="entry name" value="BRCT_dom"/>
</dbReference>
<keyword evidence="8" id="KW-0548">Nucleotidyltransferase</keyword>
<keyword evidence="6" id="KW-0237">DNA synthesis</keyword>
<accession>A0A7S3E6Y6</accession>
<feature type="domain" description="BRCT" evidence="19">
    <location>
        <begin position="356"/>
        <end position="457"/>
    </location>
</feature>
<dbReference type="SUPFAM" id="SSF81301">
    <property type="entry name" value="Nucleotidyltransferase"/>
    <property type="match status" value="1"/>
</dbReference>
<evidence type="ECO:0000256" key="13">
    <source>
        <dbReference type="ARBA" id="ARBA00023204"/>
    </source>
</evidence>
<keyword evidence="12" id="KW-0239">DNA-directed DNA polymerase</keyword>
<dbReference type="AlphaFoldDB" id="A0A7S3E6Y6"/>
<reference evidence="20" key="1">
    <citation type="submission" date="2021-01" db="EMBL/GenBank/DDBJ databases">
        <authorList>
            <person name="Corre E."/>
            <person name="Pelletier E."/>
            <person name="Niang G."/>
            <person name="Scheremetjew M."/>
            <person name="Finn R."/>
            <person name="Kale V."/>
            <person name="Holt S."/>
            <person name="Cochrane G."/>
            <person name="Meng A."/>
            <person name="Brown T."/>
            <person name="Cohen L."/>
        </authorList>
    </citation>
    <scope>NUCLEOTIDE SEQUENCE</scope>
    <source>
        <strain evidence="20">CCMP 769</strain>
    </source>
</reference>
<evidence type="ECO:0000256" key="7">
    <source>
        <dbReference type="ARBA" id="ARBA00022679"/>
    </source>
</evidence>
<dbReference type="Pfam" id="PF10391">
    <property type="entry name" value="DNA_pol_lambd_f"/>
    <property type="match status" value="1"/>
</dbReference>
<evidence type="ECO:0000313" key="24">
    <source>
        <dbReference type="EMBL" id="CAE0034478.1"/>
    </source>
</evidence>
<feature type="compositionally biased region" description="Basic and acidic residues" evidence="18">
    <location>
        <begin position="273"/>
        <end position="283"/>
    </location>
</feature>
<dbReference type="EMBL" id="HBHW01003425">
    <property type="protein sequence ID" value="CAE0034484.1"/>
    <property type="molecule type" value="Transcribed_RNA"/>
</dbReference>
<dbReference type="Gene3D" id="3.30.210.10">
    <property type="entry name" value="DNA polymerase, thumb domain"/>
    <property type="match status" value="1"/>
</dbReference>